<dbReference type="PANTHER" id="PTHR45436:SF5">
    <property type="entry name" value="SENSOR HISTIDINE KINASE TRCS"/>
    <property type="match status" value="1"/>
</dbReference>
<organism evidence="15 16">
    <name type="scientific">Methylobacterium cerastii</name>
    <dbReference type="NCBI Taxonomy" id="932741"/>
    <lineage>
        <taxon>Bacteria</taxon>
        <taxon>Pseudomonadati</taxon>
        <taxon>Pseudomonadota</taxon>
        <taxon>Alphaproteobacteria</taxon>
        <taxon>Hyphomicrobiales</taxon>
        <taxon>Methylobacteriaceae</taxon>
        <taxon>Methylobacterium</taxon>
    </lineage>
</organism>
<dbReference type="PANTHER" id="PTHR45436">
    <property type="entry name" value="SENSOR HISTIDINE KINASE YKOH"/>
    <property type="match status" value="1"/>
</dbReference>
<dbReference type="Pfam" id="PF02518">
    <property type="entry name" value="HATPase_c"/>
    <property type="match status" value="1"/>
</dbReference>
<dbReference type="InterPro" id="IPR003660">
    <property type="entry name" value="HAMP_dom"/>
</dbReference>
<proteinExistence type="predicted"/>
<dbReference type="InterPro" id="IPR005467">
    <property type="entry name" value="His_kinase_dom"/>
</dbReference>
<dbReference type="EMBL" id="BPQG01000007">
    <property type="protein sequence ID" value="GJD42890.1"/>
    <property type="molecule type" value="Genomic_DNA"/>
</dbReference>
<evidence type="ECO:0000256" key="3">
    <source>
        <dbReference type="ARBA" id="ARBA00012438"/>
    </source>
</evidence>
<dbReference type="Proteomes" id="UP001055117">
    <property type="component" value="Unassembled WGS sequence"/>
</dbReference>
<feature type="region of interest" description="Disordered" evidence="11">
    <location>
        <begin position="1"/>
        <end position="41"/>
    </location>
</feature>
<keyword evidence="5" id="KW-0808">Transferase</keyword>
<evidence type="ECO:0000259" key="14">
    <source>
        <dbReference type="PROSITE" id="PS50885"/>
    </source>
</evidence>
<evidence type="ECO:0000313" key="16">
    <source>
        <dbReference type="Proteomes" id="UP001055117"/>
    </source>
</evidence>
<comment type="catalytic activity">
    <reaction evidence="1">
        <text>ATP + protein L-histidine = ADP + protein N-phospho-L-histidine.</text>
        <dbReference type="EC" id="2.7.13.3"/>
    </reaction>
</comment>
<evidence type="ECO:0000256" key="11">
    <source>
        <dbReference type="SAM" id="MobiDB-lite"/>
    </source>
</evidence>
<evidence type="ECO:0000256" key="5">
    <source>
        <dbReference type="ARBA" id="ARBA00022679"/>
    </source>
</evidence>
<evidence type="ECO:0000259" key="13">
    <source>
        <dbReference type="PROSITE" id="PS50109"/>
    </source>
</evidence>
<dbReference type="InterPro" id="IPR003594">
    <property type="entry name" value="HATPase_dom"/>
</dbReference>
<protein>
    <recommendedName>
        <fullName evidence="3">histidine kinase</fullName>
        <ecNumber evidence="3">2.7.13.3</ecNumber>
    </recommendedName>
</protein>
<dbReference type="PROSITE" id="PS50109">
    <property type="entry name" value="HIS_KIN"/>
    <property type="match status" value="1"/>
</dbReference>
<dbReference type="InterPro" id="IPR003661">
    <property type="entry name" value="HisK_dim/P_dom"/>
</dbReference>
<evidence type="ECO:0000256" key="7">
    <source>
        <dbReference type="ARBA" id="ARBA00022777"/>
    </source>
</evidence>
<keyword evidence="6 12" id="KW-0812">Transmembrane</keyword>
<evidence type="ECO:0000256" key="4">
    <source>
        <dbReference type="ARBA" id="ARBA00022553"/>
    </source>
</evidence>
<feature type="domain" description="Histidine kinase" evidence="13">
    <location>
        <begin position="304"/>
        <end position="510"/>
    </location>
</feature>
<dbReference type="SUPFAM" id="SSF47384">
    <property type="entry name" value="Homodimeric domain of signal transducing histidine kinase"/>
    <property type="match status" value="1"/>
</dbReference>
<evidence type="ECO:0000256" key="8">
    <source>
        <dbReference type="ARBA" id="ARBA00022989"/>
    </source>
</evidence>
<dbReference type="InterPro" id="IPR036890">
    <property type="entry name" value="HATPase_C_sf"/>
</dbReference>
<keyword evidence="10 12" id="KW-0472">Membrane</keyword>
<evidence type="ECO:0000256" key="1">
    <source>
        <dbReference type="ARBA" id="ARBA00000085"/>
    </source>
</evidence>
<comment type="subcellular location">
    <subcellularLocation>
        <location evidence="2">Membrane</location>
    </subcellularLocation>
</comment>
<dbReference type="EC" id="2.7.13.3" evidence="3"/>
<evidence type="ECO:0000256" key="9">
    <source>
        <dbReference type="ARBA" id="ARBA00023012"/>
    </source>
</evidence>
<keyword evidence="8 12" id="KW-1133">Transmembrane helix</keyword>
<feature type="domain" description="HAMP" evidence="14">
    <location>
        <begin position="245"/>
        <end position="296"/>
    </location>
</feature>
<accession>A0ABQ4QDI1</accession>
<reference evidence="15 16" key="1">
    <citation type="journal article" date="2021" name="Front. Microbiol.">
        <title>Comprehensive Comparative Genomics and Phenotyping of Methylobacterium Species.</title>
        <authorList>
            <person name="Alessa O."/>
            <person name="Ogura Y."/>
            <person name="Fujitani Y."/>
            <person name="Takami H."/>
            <person name="Hayashi T."/>
            <person name="Sahin N."/>
            <person name="Tani A."/>
        </authorList>
    </citation>
    <scope>NUCLEOTIDE SEQUENCE [LARGE SCALE GENOMIC DNA]</scope>
    <source>
        <strain evidence="15 16">DSM 23679</strain>
    </source>
</reference>
<dbReference type="PROSITE" id="PS50885">
    <property type="entry name" value="HAMP"/>
    <property type="match status" value="1"/>
</dbReference>
<name>A0ABQ4QDI1_9HYPH</name>
<dbReference type="PRINTS" id="PR00344">
    <property type="entry name" value="BCTRLSENSOR"/>
</dbReference>
<dbReference type="CDD" id="cd00082">
    <property type="entry name" value="HisKA"/>
    <property type="match status" value="1"/>
</dbReference>
<gene>
    <name evidence="15" type="primary">sasA_5</name>
    <name evidence="15" type="ORF">AFCDBAGC_0732</name>
</gene>
<dbReference type="SUPFAM" id="SSF55874">
    <property type="entry name" value="ATPase domain of HSP90 chaperone/DNA topoisomerase II/histidine kinase"/>
    <property type="match status" value="1"/>
</dbReference>
<evidence type="ECO:0000256" key="10">
    <source>
        <dbReference type="ARBA" id="ARBA00023136"/>
    </source>
</evidence>
<dbReference type="SMART" id="SM00387">
    <property type="entry name" value="HATPase_c"/>
    <property type="match status" value="1"/>
</dbReference>
<keyword evidence="4" id="KW-0597">Phosphoprotein</keyword>
<dbReference type="InterPro" id="IPR004358">
    <property type="entry name" value="Sig_transdc_His_kin-like_C"/>
</dbReference>
<dbReference type="InterPro" id="IPR036097">
    <property type="entry name" value="HisK_dim/P_sf"/>
</dbReference>
<keyword evidence="7" id="KW-0418">Kinase</keyword>
<comment type="caution">
    <text evidence="15">The sequence shown here is derived from an EMBL/GenBank/DDBJ whole genome shotgun (WGS) entry which is preliminary data.</text>
</comment>
<feature type="transmembrane region" description="Helical" evidence="12">
    <location>
        <begin position="60"/>
        <end position="83"/>
    </location>
</feature>
<evidence type="ECO:0000256" key="6">
    <source>
        <dbReference type="ARBA" id="ARBA00022692"/>
    </source>
</evidence>
<evidence type="ECO:0000256" key="12">
    <source>
        <dbReference type="SAM" id="Phobius"/>
    </source>
</evidence>
<keyword evidence="16" id="KW-1185">Reference proteome</keyword>
<feature type="transmembrane region" description="Helical" evidence="12">
    <location>
        <begin position="225"/>
        <end position="248"/>
    </location>
</feature>
<dbReference type="Gene3D" id="1.10.287.130">
    <property type="match status" value="1"/>
</dbReference>
<dbReference type="Gene3D" id="3.30.565.10">
    <property type="entry name" value="Histidine kinase-like ATPase, C-terminal domain"/>
    <property type="match status" value="1"/>
</dbReference>
<keyword evidence="9" id="KW-0902">Two-component regulatory system</keyword>
<feature type="compositionally biased region" description="Basic and acidic residues" evidence="11">
    <location>
        <begin position="29"/>
        <end position="39"/>
    </location>
</feature>
<evidence type="ECO:0000256" key="2">
    <source>
        <dbReference type="ARBA" id="ARBA00004370"/>
    </source>
</evidence>
<dbReference type="InterPro" id="IPR050428">
    <property type="entry name" value="TCS_sensor_his_kinase"/>
</dbReference>
<evidence type="ECO:0000313" key="15">
    <source>
        <dbReference type="EMBL" id="GJD42890.1"/>
    </source>
</evidence>
<sequence>MGFRIAGRMGVRAPPSKRGHGMTPTSPRAEPKDREHPAPEPRVAPMRAVLSLFSLRRRSIAVRLAVSALLASSAILLLAAWILTTLYRETTERAFDSRLLVFANNLATDLVTPSDTESRAFTLGDPRFDLPLSGWYWQVGKPDARPRDLRTSRSLVGVPLKPATDPDGKAGVGQIRQGYGRAQDDRLLRIIERDVDLGEDGRYTVRVAGPADEIVNDVERFRNSLFMTFGLLGLSLALTTLLQIRFGLAPLKKMRAALGAIRRGEADRITGTYPRDIAPLTGEVNLLIETNREILERARTQVGNLAHALKTPLSIIVNEVGASDAPADLAEKIREQAAVMRDQVNYHLDRARAAALAGTLGTSTDVEPALAGLVRTFGKIYRDKDIAYEVHVPAGLRFRGERQDFEEMVGNLVDNASKWAAGRVAIRAEAVEAHDYPHLLVAIEDDGPGLPEEARSAVLGRGRRMDESKPGSGLGLSIVADLATLYRGRFRLEQAALGGLRAVLEVPGDLPKGAAGH</sequence>